<evidence type="ECO:0000313" key="2">
    <source>
        <dbReference type="EMBL" id="CAD8147121.1"/>
    </source>
</evidence>
<dbReference type="Proteomes" id="UP000683925">
    <property type="component" value="Unassembled WGS sequence"/>
</dbReference>
<proteinExistence type="predicted"/>
<sequence>MKKNEKVELLLCNFQTDVVHQEKLNQQNQTTHLQSQDNYVLQTILRIENNTQVPTNNESHCKVTVKQSQQENEEAYLENNKKFSEQSLLKTDYLSSNCHQQKNQKWMHKTSSLTQICPSLDDNLTCISQTSSVISVKEPKIPIETNKKIKKPKSHPLRNLKSQISRKQIERKCQTQKRPEKSTGQLLSYLHEKDVKNSIPSIEKIIQQEALLSEQILTSSNFQYYMHNLIGYLMGSLKDSFMAQMYINHFSQLYSNLQKSKLIVCPQQYSFSIKIQPQKKIQKTLIIDLDETLVHQ</sequence>
<evidence type="ECO:0000313" key="3">
    <source>
        <dbReference type="Proteomes" id="UP000683925"/>
    </source>
</evidence>
<reference evidence="2" key="1">
    <citation type="submission" date="2021-01" db="EMBL/GenBank/DDBJ databases">
        <authorList>
            <consortium name="Genoscope - CEA"/>
            <person name="William W."/>
        </authorList>
    </citation>
    <scope>NUCLEOTIDE SEQUENCE</scope>
</reference>
<accession>A0A8S1SZS8</accession>
<feature type="domain" description="FCP1 homology" evidence="1">
    <location>
        <begin position="278"/>
        <end position="296"/>
    </location>
</feature>
<dbReference type="EMBL" id="CAJJDP010000019">
    <property type="protein sequence ID" value="CAD8147121.1"/>
    <property type="molecule type" value="Genomic_DNA"/>
</dbReference>
<dbReference type="InterPro" id="IPR004274">
    <property type="entry name" value="FCP1_dom"/>
</dbReference>
<keyword evidence="3" id="KW-1185">Reference proteome</keyword>
<protein>
    <recommendedName>
        <fullName evidence="1">FCP1 homology domain-containing protein</fullName>
    </recommendedName>
</protein>
<dbReference type="AlphaFoldDB" id="A0A8S1SZS8"/>
<evidence type="ECO:0000259" key="1">
    <source>
        <dbReference type="PROSITE" id="PS50969"/>
    </source>
</evidence>
<name>A0A8S1SZS8_PAROT</name>
<organism evidence="2 3">
    <name type="scientific">Paramecium octaurelia</name>
    <dbReference type="NCBI Taxonomy" id="43137"/>
    <lineage>
        <taxon>Eukaryota</taxon>
        <taxon>Sar</taxon>
        <taxon>Alveolata</taxon>
        <taxon>Ciliophora</taxon>
        <taxon>Intramacronucleata</taxon>
        <taxon>Oligohymenophorea</taxon>
        <taxon>Peniculida</taxon>
        <taxon>Parameciidae</taxon>
        <taxon>Paramecium</taxon>
    </lineage>
</organism>
<comment type="caution">
    <text evidence="2">The sequence shown here is derived from an EMBL/GenBank/DDBJ whole genome shotgun (WGS) entry which is preliminary data.</text>
</comment>
<gene>
    <name evidence="2" type="ORF">POCTA_138.1.T0190273</name>
</gene>
<dbReference type="PROSITE" id="PS50969">
    <property type="entry name" value="FCP1"/>
    <property type="match status" value="1"/>
</dbReference>